<sequence>MSFPLSFRPVARAFTSSALKYAASSSRAAPATGIDAFKDGQHAEFVAAAVSASALPDLRGLPEVIVAGRANVGKSTLLNAVANRKDLFHVGKTPGKTKMLNFFRIGAVPGHLVLVDAPGYGARGRREWGQLFDAYVSQRKELRRIYILFNAKHGISSVDEAMLAHLEEKCITSREVYESADHSIPQPPPLTMQAIITKADLLLKKSQVRGLLAQIKEHAPSCMDPIVTAAGSRSLAQFGIPEIRASVAEACGIA</sequence>
<keyword evidence="3" id="KW-0460">Magnesium</keyword>
<dbReference type="GO" id="GO:0005739">
    <property type="term" value="C:mitochondrion"/>
    <property type="evidence" value="ECO:0007669"/>
    <property type="project" value="TreeGrafter"/>
</dbReference>
<dbReference type="InterPro" id="IPR030393">
    <property type="entry name" value="G_ENGB_dom"/>
</dbReference>
<dbReference type="GO" id="GO:0046872">
    <property type="term" value="F:metal ion binding"/>
    <property type="evidence" value="ECO:0007669"/>
    <property type="project" value="UniProtKB-KW"/>
</dbReference>
<dbReference type="PANTHER" id="PTHR46498:SF1">
    <property type="entry name" value="GTP-BINDING PROTEIN 8"/>
    <property type="match status" value="1"/>
</dbReference>
<keyword evidence="6" id="KW-0378">Hydrolase</keyword>
<name>A0A166C1V7_9AGAM</name>
<evidence type="ECO:0000259" key="5">
    <source>
        <dbReference type="PROSITE" id="PS51706"/>
    </source>
</evidence>
<dbReference type="Pfam" id="PF01926">
    <property type="entry name" value="MMR_HSR1"/>
    <property type="match status" value="1"/>
</dbReference>
<dbReference type="EMBL" id="KV417636">
    <property type="protein sequence ID" value="KZP13204.1"/>
    <property type="molecule type" value="Genomic_DNA"/>
</dbReference>
<protein>
    <submittedName>
        <fullName evidence="6">P-loop containing nucleoside triphosphate hydrolase protein</fullName>
    </submittedName>
</protein>
<keyword evidence="4" id="KW-0342">GTP-binding</keyword>
<feature type="domain" description="EngB-type G" evidence="5">
    <location>
        <begin position="60"/>
        <end position="253"/>
    </location>
</feature>
<evidence type="ECO:0000256" key="2">
    <source>
        <dbReference type="ARBA" id="ARBA00022741"/>
    </source>
</evidence>
<reference evidence="6 7" key="1">
    <citation type="journal article" date="2016" name="Mol. Biol. Evol.">
        <title>Comparative Genomics of Early-Diverging Mushroom-Forming Fungi Provides Insights into the Origins of Lignocellulose Decay Capabilities.</title>
        <authorList>
            <person name="Nagy L.G."/>
            <person name="Riley R."/>
            <person name="Tritt A."/>
            <person name="Adam C."/>
            <person name="Daum C."/>
            <person name="Floudas D."/>
            <person name="Sun H."/>
            <person name="Yadav J.S."/>
            <person name="Pangilinan J."/>
            <person name="Larsson K.H."/>
            <person name="Matsuura K."/>
            <person name="Barry K."/>
            <person name="Labutti K."/>
            <person name="Kuo R."/>
            <person name="Ohm R.A."/>
            <person name="Bhattacharya S.S."/>
            <person name="Shirouzu T."/>
            <person name="Yoshinaga Y."/>
            <person name="Martin F.M."/>
            <person name="Grigoriev I.V."/>
            <person name="Hibbett D.S."/>
        </authorList>
    </citation>
    <scope>NUCLEOTIDE SEQUENCE [LARGE SCALE GENOMIC DNA]</scope>
    <source>
        <strain evidence="6 7">CBS 109695</strain>
    </source>
</reference>
<organism evidence="6 7">
    <name type="scientific">Athelia psychrophila</name>
    <dbReference type="NCBI Taxonomy" id="1759441"/>
    <lineage>
        <taxon>Eukaryota</taxon>
        <taxon>Fungi</taxon>
        <taxon>Dikarya</taxon>
        <taxon>Basidiomycota</taxon>
        <taxon>Agaricomycotina</taxon>
        <taxon>Agaricomycetes</taxon>
        <taxon>Agaricomycetidae</taxon>
        <taxon>Atheliales</taxon>
        <taxon>Atheliaceae</taxon>
        <taxon>Athelia</taxon>
    </lineage>
</organism>
<dbReference type="SUPFAM" id="SSF52540">
    <property type="entry name" value="P-loop containing nucleoside triphosphate hydrolases"/>
    <property type="match status" value="1"/>
</dbReference>
<dbReference type="InterPro" id="IPR006073">
    <property type="entry name" value="GTP-bd"/>
</dbReference>
<keyword evidence="2" id="KW-0547">Nucleotide-binding</keyword>
<keyword evidence="7" id="KW-1185">Reference proteome</keyword>
<dbReference type="Proteomes" id="UP000076532">
    <property type="component" value="Unassembled WGS sequence"/>
</dbReference>
<gene>
    <name evidence="6" type="ORF">FIBSPDRAFT_1049554</name>
</gene>
<proteinExistence type="predicted"/>
<dbReference type="OrthoDB" id="391988at2759"/>
<dbReference type="PANTHER" id="PTHR46498">
    <property type="entry name" value="GTP-BINDING PROTEIN 8"/>
    <property type="match status" value="1"/>
</dbReference>
<keyword evidence="1" id="KW-0479">Metal-binding</keyword>
<dbReference type="InterPro" id="IPR052279">
    <property type="entry name" value="EngB_GTPase"/>
</dbReference>
<evidence type="ECO:0000313" key="6">
    <source>
        <dbReference type="EMBL" id="KZP13204.1"/>
    </source>
</evidence>
<dbReference type="CDD" id="cd01876">
    <property type="entry name" value="YihA_EngB"/>
    <property type="match status" value="1"/>
</dbReference>
<dbReference type="PROSITE" id="PS51706">
    <property type="entry name" value="G_ENGB"/>
    <property type="match status" value="1"/>
</dbReference>
<dbReference type="InterPro" id="IPR027417">
    <property type="entry name" value="P-loop_NTPase"/>
</dbReference>
<dbReference type="GO" id="GO:0016787">
    <property type="term" value="F:hydrolase activity"/>
    <property type="evidence" value="ECO:0007669"/>
    <property type="project" value="UniProtKB-KW"/>
</dbReference>
<evidence type="ECO:0000256" key="3">
    <source>
        <dbReference type="ARBA" id="ARBA00022842"/>
    </source>
</evidence>
<dbReference type="STRING" id="436010.A0A166C1V7"/>
<accession>A0A166C1V7</accession>
<evidence type="ECO:0000313" key="7">
    <source>
        <dbReference type="Proteomes" id="UP000076532"/>
    </source>
</evidence>
<dbReference type="GO" id="GO:0005525">
    <property type="term" value="F:GTP binding"/>
    <property type="evidence" value="ECO:0007669"/>
    <property type="project" value="UniProtKB-KW"/>
</dbReference>
<dbReference type="AlphaFoldDB" id="A0A166C1V7"/>
<evidence type="ECO:0000256" key="4">
    <source>
        <dbReference type="ARBA" id="ARBA00023134"/>
    </source>
</evidence>
<dbReference type="Gene3D" id="3.40.50.300">
    <property type="entry name" value="P-loop containing nucleotide triphosphate hydrolases"/>
    <property type="match status" value="1"/>
</dbReference>
<evidence type="ECO:0000256" key="1">
    <source>
        <dbReference type="ARBA" id="ARBA00022723"/>
    </source>
</evidence>